<dbReference type="Proteomes" id="UP000492821">
    <property type="component" value="Unassembled WGS sequence"/>
</dbReference>
<evidence type="ECO:0000313" key="2">
    <source>
        <dbReference type="Proteomes" id="UP000492821"/>
    </source>
</evidence>
<keyword evidence="2" id="KW-1185">Reference proteome</keyword>
<accession>A0A7E4US07</accession>
<name>A0A7E4US07_PANRE</name>
<reference evidence="2" key="1">
    <citation type="journal article" date="2013" name="Genetics">
        <title>The draft genome and transcriptome of Panagrellus redivivus are shaped by the harsh demands of a free-living lifestyle.</title>
        <authorList>
            <person name="Srinivasan J."/>
            <person name="Dillman A.R."/>
            <person name="Macchietto M.G."/>
            <person name="Heikkinen L."/>
            <person name="Lakso M."/>
            <person name="Fracchia K.M."/>
            <person name="Antoshechkin I."/>
            <person name="Mortazavi A."/>
            <person name="Wong G."/>
            <person name="Sternberg P.W."/>
        </authorList>
    </citation>
    <scope>NUCLEOTIDE SEQUENCE [LARGE SCALE GENOMIC DNA]</scope>
    <source>
        <strain evidence="2">MT8872</strain>
    </source>
</reference>
<dbReference type="WBParaSite" id="Pan_g12149.t1">
    <property type="protein sequence ID" value="Pan_g12149.t1"/>
    <property type="gene ID" value="Pan_g12149"/>
</dbReference>
<organism evidence="2 3">
    <name type="scientific">Panagrellus redivivus</name>
    <name type="common">Microworm</name>
    <dbReference type="NCBI Taxonomy" id="6233"/>
    <lineage>
        <taxon>Eukaryota</taxon>
        <taxon>Metazoa</taxon>
        <taxon>Ecdysozoa</taxon>
        <taxon>Nematoda</taxon>
        <taxon>Chromadorea</taxon>
        <taxon>Rhabditida</taxon>
        <taxon>Tylenchina</taxon>
        <taxon>Panagrolaimomorpha</taxon>
        <taxon>Panagrolaimoidea</taxon>
        <taxon>Panagrolaimidae</taxon>
        <taxon>Panagrellus</taxon>
    </lineage>
</organism>
<protein>
    <submittedName>
        <fullName evidence="3">Tectonic-3</fullName>
    </submittedName>
</protein>
<feature type="region of interest" description="Disordered" evidence="1">
    <location>
        <begin position="374"/>
        <end position="396"/>
    </location>
</feature>
<dbReference type="AlphaFoldDB" id="A0A7E4US07"/>
<evidence type="ECO:0000313" key="3">
    <source>
        <dbReference type="WBParaSite" id="Pan_g12149.t1"/>
    </source>
</evidence>
<sequence length="416" mass="45560">MAMAFEAVGPLMTAVSIEKREARMHFAFGNPLMIEGQTVKPIPSTPKQVQTGSIHNVCPHREVGVKFMSTNDGILSPPVFLAENVHSNFTCSDVSVTSGLALQCQLEEKKTPVQIKYTYSRRKGLKPSLERGPGFDGWLAVWEGFFRGLGGMLSLASGAQVSKHTLIKYTLPLAGLQLEWFFLCLKGGRLLSGFNNDCQVVVGVEMRLRPPRGIYTPPPLTAPTNKTDTNVSVCSLRRGVRPAPQPAVWLPTAAAVDIGDGLPFANMNKSPPKARRRCPTPSAVSLWCGWLPRLLLCASAATTAPLVHCVYTSEHEGEAGPHHHRLVVSRWRCGDRCMQSPGSWQSRELPAQPDYGRASPGFFRVLEHPSTHHHRHQTDRSICADRGGSPNQPSSLVSPCGVPASLRFTLFQSIRF</sequence>
<evidence type="ECO:0000256" key="1">
    <source>
        <dbReference type="SAM" id="MobiDB-lite"/>
    </source>
</evidence>
<reference evidence="3" key="2">
    <citation type="submission" date="2020-10" db="UniProtKB">
        <authorList>
            <consortium name="WormBaseParasite"/>
        </authorList>
    </citation>
    <scope>IDENTIFICATION</scope>
</reference>
<proteinExistence type="predicted"/>